<dbReference type="Gene3D" id="3.40.970.40">
    <property type="entry name" value="fibrinogen binding protein from staphylococcus aureus domain like"/>
    <property type="match status" value="1"/>
</dbReference>
<dbReference type="Gene3D" id="2.30.310.10">
    <property type="entry name" value="ibrinogen binding protein from staphylococcus aureus domain"/>
    <property type="match status" value="1"/>
</dbReference>
<keyword evidence="4 5" id="KW-0648">Protein biosynthesis</keyword>
<reference evidence="7 8" key="1">
    <citation type="submission" date="2020-03" db="EMBL/GenBank/DDBJ databases">
        <title>Assessment of the enzymatic potential of alkaline-tolerant lipase obtained from Bacillus luteus H11 (technogenic soil) for the bioremediation of saline soils contaminated with petroleum substances.</title>
        <authorList>
            <person name="Kalwasinska A."/>
        </authorList>
    </citation>
    <scope>NUCLEOTIDE SEQUENCE [LARGE SCALE GENOMIC DNA]</scope>
    <source>
        <strain evidence="7 8">H11</strain>
    </source>
</reference>
<keyword evidence="2 5" id="KW-0699">rRNA-binding</keyword>
<evidence type="ECO:0000256" key="4">
    <source>
        <dbReference type="ARBA" id="ARBA00022917"/>
    </source>
</evidence>
<comment type="caution">
    <text evidence="7">The sequence shown here is derived from an EMBL/GenBank/DDBJ whole genome shotgun (WGS) entry which is preliminary data.</text>
</comment>
<dbReference type="GO" id="GO:0072344">
    <property type="term" value="P:rescue of stalled ribosome"/>
    <property type="evidence" value="ECO:0007669"/>
    <property type="project" value="UniProtKB-UniRule"/>
</dbReference>
<proteinExistence type="inferred from homology"/>
<dbReference type="GO" id="GO:1990112">
    <property type="term" value="C:RQC complex"/>
    <property type="evidence" value="ECO:0007669"/>
    <property type="project" value="TreeGrafter"/>
</dbReference>
<accession>A0A969TVJ1</accession>
<gene>
    <name evidence="5" type="primary">rqcH</name>
    <name evidence="7" type="ORF">HCN83_02290</name>
</gene>
<keyword evidence="5" id="KW-0175">Coiled coil</keyword>
<dbReference type="Proteomes" id="UP000752012">
    <property type="component" value="Unassembled WGS sequence"/>
</dbReference>
<evidence type="ECO:0000256" key="2">
    <source>
        <dbReference type="ARBA" id="ARBA00022730"/>
    </source>
</evidence>
<keyword evidence="3 5" id="KW-0694">RNA-binding</keyword>
<feature type="coiled-coil region" evidence="5">
    <location>
        <begin position="380"/>
        <end position="414"/>
    </location>
</feature>
<dbReference type="PANTHER" id="PTHR15239">
    <property type="entry name" value="NUCLEAR EXPORT MEDIATOR FACTOR NEMF"/>
    <property type="match status" value="1"/>
</dbReference>
<comment type="function">
    <text evidence="5">Key component of the ribosome quality control system (RQC), a ribosome-associated complex that mediates the extraction of incompletely synthesized nascent chains from stalled ribosomes and their subsequent degradation. RqcH recruits Ala-charged tRNA, and with RqcP directs the elongation of stalled nascent chains on 50S ribosomal subunits, leading to non-templated C-terminal alanine extensions (Ala tail). The Ala tail promotes nascent chain degradation. May add between 1 and at least 8 Ala residues. Binds to stalled 50S ribosomal subunits.</text>
</comment>
<evidence type="ECO:0000313" key="8">
    <source>
        <dbReference type="Proteomes" id="UP000752012"/>
    </source>
</evidence>
<keyword evidence="1 5" id="KW-0820">tRNA-binding</keyword>
<dbReference type="Gene3D" id="1.10.8.50">
    <property type="match status" value="1"/>
</dbReference>
<keyword evidence="8" id="KW-1185">Reference proteome</keyword>
<feature type="domain" description="NFACT RNA-binding" evidence="6">
    <location>
        <begin position="451"/>
        <end position="540"/>
    </location>
</feature>
<dbReference type="InterPro" id="IPR051608">
    <property type="entry name" value="RQC_Subunit_NEMF"/>
</dbReference>
<dbReference type="Pfam" id="PF05833">
    <property type="entry name" value="NFACT_N"/>
    <property type="match status" value="1"/>
</dbReference>
<evidence type="ECO:0000259" key="6">
    <source>
        <dbReference type="Pfam" id="PF05670"/>
    </source>
</evidence>
<dbReference type="GO" id="GO:0019843">
    <property type="term" value="F:rRNA binding"/>
    <property type="evidence" value="ECO:0007669"/>
    <property type="project" value="UniProtKB-UniRule"/>
</dbReference>
<name>A0A969TVJ1_9BACI</name>
<dbReference type="HAMAP" id="MF_00844_B">
    <property type="entry name" value="RqcH_B"/>
    <property type="match status" value="1"/>
</dbReference>
<dbReference type="Pfam" id="PF05670">
    <property type="entry name" value="NFACT-R_1"/>
    <property type="match status" value="1"/>
</dbReference>
<dbReference type="EMBL" id="JAATHJ010000002">
    <property type="protein sequence ID" value="NJP36414.1"/>
    <property type="molecule type" value="Genomic_DNA"/>
</dbReference>
<evidence type="ECO:0000313" key="7">
    <source>
        <dbReference type="EMBL" id="NJP36414.1"/>
    </source>
</evidence>
<dbReference type="GO" id="GO:0043023">
    <property type="term" value="F:ribosomal large subunit binding"/>
    <property type="evidence" value="ECO:0007669"/>
    <property type="project" value="UniProtKB-UniRule"/>
</dbReference>
<evidence type="ECO:0000256" key="3">
    <source>
        <dbReference type="ARBA" id="ARBA00022884"/>
    </source>
</evidence>
<dbReference type="AlphaFoldDB" id="A0A969TVJ1"/>
<protein>
    <recommendedName>
        <fullName evidence="5">Rqc2 homolog RqcH</fullName>
        <shortName evidence="5">RqcH</shortName>
    </recommendedName>
</protein>
<dbReference type="FunFam" id="2.30.310.10:FF:000004">
    <property type="entry name" value="Fibronectin-binding protein A"/>
    <property type="match status" value="1"/>
</dbReference>
<dbReference type="InterPro" id="IPR043682">
    <property type="entry name" value="RqcH_bacterial"/>
</dbReference>
<evidence type="ECO:0000256" key="1">
    <source>
        <dbReference type="ARBA" id="ARBA00022555"/>
    </source>
</evidence>
<evidence type="ECO:0000256" key="5">
    <source>
        <dbReference type="HAMAP-Rule" id="MF_00844"/>
    </source>
</evidence>
<dbReference type="GO" id="GO:0000049">
    <property type="term" value="F:tRNA binding"/>
    <property type="evidence" value="ECO:0007669"/>
    <property type="project" value="UniProtKB-UniRule"/>
</dbReference>
<comment type="similarity">
    <text evidence="5">Belongs to the NEMF family.</text>
</comment>
<comment type="subunit">
    <text evidence="5">Associates with stalled 50S ribosomal subunits. Binds to RqcP.</text>
</comment>
<dbReference type="PANTHER" id="PTHR15239:SF6">
    <property type="entry name" value="RIBOSOME QUALITY CONTROL COMPLEX SUBUNIT NEMF"/>
    <property type="match status" value="1"/>
</dbReference>
<dbReference type="RefSeq" id="WP_168004697.1">
    <property type="nucleotide sequence ID" value="NZ_JAATHJ010000002.1"/>
</dbReference>
<dbReference type="InterPro" id="IPR008532">
    <property type="entry name" value="NFACT_RNA-bd"/>
</dbReference>
<sequence>MAFDGIVTRAVTQSVADTLVSGRVVKIHQPHPHDLVMTIRANGKNHPLFISVNPSFARFQLTNVKFQNPSEPPLFCMVLRKHLEGAVLDSVEQHGLERIITFSFTGRNELGDVSEKKLVLELMGRHSNLIFTDAETGKIIESMKHVPPSISQYRTVLPGHDYMNPPYMDKRNPMEISTEELIRQVDFNQGKMNRQLLQLFSGLSPLIIDEILDRSGFLNSRTLSDSFQSVMDDVRNGRFTPAITQVDGKAYFHVIALHHLQGQTETFDTVHAMLDRYYEGKAERDRVRQQAHDLERLLKNEYDRSASKIKKLTKTLKDADKADQKQKLGELLTANMHAVKSGDKEATVIDYYDENQSKITIPLSERLTPSENAQRYFKQYHKLKNSAVFVEKEIKKAEVDMEYLSRLMQQLETADTQDIEDIREELTEEGYIKAKPSRKKKKKASKPMPDRYLSSSGIEIFVGKNNKQNEHVTMRLGRQDEIWLHTKDIPGSHVLIRSTEPDETTLHEAAEIAAWHSKSRMSGNVPVDFTKIRHVKKPNGAKPGFVTYDQQTTLFVTPDEQKIRSLKQSQRG</sequence>
<organism evidence="7 8">
    <name type="scientific">Alkalicoccus luteus</name>
    <dbReference type="NCBI Taxonomy" id="1237094"/>
    <lineage>
        <taxon>Bacteria</taxon>
        <taxon>Bacillati</taxon>
        <taxon>Bacillota</taxon>
        <taxon>Bacilli</taxon>
        <taxon>Bacillales</taxon>
        <taxon>Bacillaceae</taxon>
        <taxon>Alkalicoccus</taxon>
    </lineage>
</organism>